<accession>A0A0J7J0Q5</accession>
<dbReference type="EMBL" id="LFNG01000006">
    <property type="protein sequence ID" value="KMQ71631.1"/>
    <property type="molecule type" value="Genomic_DNA"/>
</dbReference>
<dbReference type="STRING" id="1304281.ACM44_05225"/>
<proteinExistence type="predicted"/>
<evidence type="ECO:0000313" key="5">
    <source>
        <dbReference type="Proteomes" id="UP000035900"/>
    </source>
</evidence>
<dbReference type="SUPFAM" id="SSF110296">
    <property type="entry name" value="Oligoxyloglucan reducing end-specific cellobiohydrolase"/>
    <property type="match status" value="1"/>
</dbReference>
<comment type="caution">
    <text evidence="4">The sequence shown here is derived from an EMBL/GenBank/DDBJ whole genome shotgun (WGS) entry which is preliminary data.</text>
</comment>
<gene>
    <name evidence="4" type="ORF">ACM44_05225</name>
</gene>
<dbReference type="PATRIC" id="fig|1304281.5.peg.1121"/>
<evidence type="ECO:0000256" key="2">
    <source>
        <dbReference type="SAM" id="SignalP"/>
    </source>
</evidence>
<keyword evidence="5" id="KW-1185">Reference proteome</keyword>
<dbReference type="Gene3D" id="2.130.10.10">
    <property type="entry name" value="YVTN repeat-like/Quinoprotein amine dehydrogenase"/>
    <property type="match status" value="1"/>
</dbReference>
<dbReference type="Proteomes" id="UP000035900">
    <property type="component" value="Unassembled WGS sequence"/>
</dbReference>
<feature type="signal peptide" evidence="2">
    <location>
        <begin position="1"/>
        <end position="17"/>
    </location>
</feature>
<protein>
    <submittedName>
        <fullName evidence="4">Glycosyl hydrolase</fullName>
    </submittedName>
</protein>
<dbReference type="CDD" id="cd15482">
    <property type="entry name" value="Sialidase_non-viral"/>
    <property type="match status" value="1"/>
</dbReference>
<evidence type="ECO:0000313" key="4">
    <source>
        <dbReference type="EMBL" id="KMQ71631.1"/>
    </source>
</evidence>
<reference evidence="4 5" key="1">
    <citation type="journal article" date="2004" name="Int. J. Syst. Evol. Microbiol.">
        <title>Kaistella koreensis gen. nov., sp. nov., a novel member of the Chryseobacterium-Bergeyella-Riemerella branch.</title>
        <authorList>
            <person name="Kim M.K."/>
            <person name="Im W.T."/>
            <person name="Shin Y.K."/>
            <person name="Lim J.H."/>
            <person name="Kim S.H."/>
            <person name="Lee B.C."/>
            <person name="Park M.Y."/>
            <person name="Lee K.Y."/>
            <person name="Lee S.T."/>
        </authorList>
    </citation>
    <scope>NUCLEOTIDE SEQUENCE [LARGE SCALE GENOMIC DNA]</scope>
    <source>
        <strain evidence="4 5">CCUG 49689</strain>
    </source>
</reference>
<dbReference type="Gene3D" id="2.120.10.10">
    <property type="match status" value="1"/>
</dbReference>
<dbReference type="AlphaFoldDB" id="A0A0J7J0Q5"/>
<feature type="domain" description="Secretion system C-terminal sorting" evidence="3">
    <location>
        <begin position="429"/>
        <end position="498"/>
    </location>
</feature>
<dbReference type="InterPro" id="IPR015943">
    <property type="entry name" value="WD40/YVTN_repeat-like_dom_sf"/>
</dbReference>
<dbReference type="NCBIfam" id="TIGR04183">
    <property type="entry name" value="Por_Secre_tail"/>
    <property type="match status" value="1"/>
</dbReference>
<keyword evidence="1 2" id="KW-0732">Signal</keyword>
<dbReference type="GO" id="GO:0016787">
    <property type="term" value="F:hydrolase activity"/>
    <property type="evidence" value="ECO:0007669"/>
    <property type="project" value="UniProtKB-KW"/>
</dbReference>
<sequence length="508" mass="56010">MKLPFLFTFLSIGFFLAQQNVVIHSGTPTEPSIAIHPTNPNILVAGANINNYYYSTNGGLNWTLKSLSSTYGVWGDPALVFDNAGNLFFAHLSNPSSGSWLDRIVVQKSTNGGATYDNGSYVGLNGKQHDKQWLAADSNNNLYMTWTQFDSYGSANPNDKSSILFSKSTNGGTSWSTPIKINQIDGDCVDQDNTVEGAVPAIGPNNEIYVSWAGPAGLVFDRSLDGGNTWLTNDIKIADIPGGWDFSIPGLDRSNGLPITACDISNGPNRGTIYVNWSDQRNGIDNTDIFLSKSIDGGNTWSTPTKVNNDNSGKQQFLTWMAIDQSNGNLYFVFYDRRSYSDNQTDVYLARSTDGGQTFVNIKINQTTFTPNPSIFFGDYTNIAARNGVIHAIWGDRVGGSSRIVTAKILDSNILQTVENVTDQNINFYPNPVDKEAYISYKLHASSLVEINIYDMSGRLVRQVLRENQGYGKYIQKIDVEHLKMKKGNYICELKVDGVLKKSVPFIK</sequence>
<name>A0A0J7J0Q5_9FLAO</name>
<keyword evidence="4" id="KW-0378">Hydrolase</keyword>
<dbReference type="InterPro" id="IPR026444">
    <property type="entry name" value="Secre_tail"/>
</dbReference>
<dbReference type="Pfam" id="PF18962">
    <property type="entry name" value="Por_Secre_tail"/>
    <property type="match status" value="1"/>
</dbReference>
<organism evidence="4 5">
    <name type="scientific">Chryseobacterium koreense CCUG 49689</name>
    <dbReference type="NCBI Taxonomy" id="1304281"/>
    <lineage>
        <taxon>Bacteria</taxon>
        <taxon>Pseudomonadati</taxon>
        <taxon>Bacteroidota</taxon>
        <taxon>Flavobacteriia</taxon>
        <taxon>Flavobacteriales</taxon>
        <taxon>Weeksellaceae</taxon>
        <taxon>Chryseobacterium group</taxon>
        <taxon>Chryseobacterium</taxon>
    </lineage>
</organism>
<evidence type="ECO:0000256" key="1">
    <source>
        <dbReference type="ARBA" id="ARBA00022729"/>
    </source>
</evidence>
<feature type="chain" id="PRO_5005289424" evidence="2">
    <location>
        <begin position="18"/>
        <end position="508"/>
    </location>
</feature>
<evidence type="ECO:0000259" key="3">
    <source>
        <dbReference type="Pfam" id="PF18962"/>
    </source>
</evidence>